<dbReference type="SUPFAM" id="SSF52821">
    <property type="entry name" value="Rhodanese/Cell cycle control phosphatase"/>
    <property type="match status" value="1"/>
</dbReference>
<feature type="signal peptide" evidence="1">
    <location>
        <begin position="1"/>
        <end position="21"/>
    </location>
</feature>
<gene>
    <name evidence="3" type="ORF">tinsulaeT_13150</name>
</gene>
<evidence type="ECO:0000313" key="4">
    <source>
        <dbReference type="Proteomes" id="UP001157186"/>
    </source>
</evidence>
<accession>A0ABQ6GTG3</accession>
<dbReference type="Gene3D" id="3.40.250.10">
    <property type="entry name" value="Rhodanese-like domain"/>
    <property type="match status" value="1"/>
</dbReference>
<feature type="domain" description="Rhodanese" evidence="2">
    <location>
        <begin position="40"/>
        <end position="130"/>
    </location>
</feature>
<keyword evidence="4" id="KW-1185">Reference proteome</keyword>
<proteinExistence type="predicted"/>
<dbReference type="PANTHER" id="PTHR43031">
    <property type="entry name" value="FAD-DEPENDENT OXIDOREDUCTASE"/>
    <property type="match status" value="1"/>
</dbReference>
<dbReference type="Pfam" id="PF00581">
    <property type="entry name" value="Rhodanese"/>
    <property type="match status" value="1"/>
</dbReference>
<dbReference type="PROSITE" id="PS50206">
    <property type="entry name" value="RHODANESE_3"/>
    <property type="match status" value="1"/>
</dbReference>
<feature type="chain" id="PRO_5045710065" description="Rhodanese domain-containing protein" evidence="1">
    <location>
        <begin position="22"/>
        <end position="130"/>
    </location>
</feature>
<dbReference type="InterPro" id="IPR036873">
    <property type="entry name" value="Rhodanese-like_dom_sf"/>
</dbReference>
<dbReference type="RefSeq" id="WP_284243871.1">
    <property type="nucleotide sequence ID" value="NZ_BSST01000001.1"/>
</dbReference>
<dbReference type="InterPro" id="IPR001763">
    <property type="entry name" value="Rhodanese-like_dom"/>
</dbReference>
<organism evidence="3 4">
    <name type="scientific">Thalassotalea insulae</name>
    <dbReference type="NCBI Taxonomy" id="2056778"/>
    <lineage>
        <taxon>Bacteria</taxon>
        <taxon>Pseudomonadati</taxon>
        <taxon>Pseudomonadota</taxon>
        <taxon>Gammaproteobacteria</taxon>
        <taxon>Alteromonadales</taxon>
        <taxon>Colwelliaceae</taxon>
        <taxon>Thalassotalea</taxon>
    </lineage>
</organism>
<evidence type="ECO:0000256" key="1">
    <source>
        <dbReference type="SAM" id="SignalP"/>
    </source>
</evidence>
<reference evidence="3 4" key="1">
    <citation type="submission" date="2023-03" db="EMBL/GenBank/DDBJ databases">
        <title>Draft genome sequence of Thalassotalea insulae KCTC 62186T.</title>
        <authorList>
            <person name="Sawabe T."/>
        </authorList>
    </citation>
    <scope>NUCLEOTIDE SEQUENCE [LARGE SCALE GENOMIC DNA]</scope>
    <source>
        <strain evidence="3 4">KCTC 62186</strain>
    </source>
</reference>
<dbReference type="EMBL" id="BSST01000001">
    <property type="protein sequence ID" value="GLX77975.1"/>
    <property type="molecule type" value="Genomic_DNA"/>
</dbReference>
<name>A0ABQ6GTG3_9GAMM</name>
<keyword evidence="1" id="KW-0732">Signal</keyword>
<sequence length="130" mass="14564">MKFKQLSTLLLLAGTSFLSFATQVNSLSQQQLLTLLNAPKTEPFVILDVRSQQEFNQGHIKGALNISHDQIEQHLTELSQYKDTLVVVHCRSGRRAQVAEAVLIEQGFNKLHHLSGDYQAWVAADLPLVK</sequence>
<evidence type="ECO:0000259" key="2">
    <source>
        <dbReference type="PROSITE" id="PS50206"/>
    </source>
</evidence>
<dbReference type="Proteomes" id="UP001157186">
    <property type="component" value="Unassembled WGS sequence"/>
</dbReference>
<protein>
    <recommendedName>
        <fullName evidence="2">Rhodanese domain-containing protein</fullName>
    </recommendedName>
</protein>
<comment type="caution">
    <text evidence="3">The sequence shown here is derived from an EMBL/GenBank/DDBJ whole genome shotgun (WGS) entry which is preliminary data.</text>
</comment>
<dbReference type="PANTHER" id="PTHR43031:SF1">
    <property type="entry name" value="PYRIDINE NUCLEOTIDE-DISULPHIDE OXIDOREDUCTASE"/>
    <property type="match status" value="1"/>
</dbReference>
<dbReference type="CDD" id="cd00158">
    <property type="entry name" value="RHOD"/>
    <property type="match status" value="1"/>
</dbReference>
<dbReference type="InterPro" id="IPR050229">
    <property type="entry name" value="GlpE_sulfurtransferase"/>
</dbReference>
<dbReference type="SMART" id="SM00450">
    <property type="entry name" value="RHOD"/>
    <property type="match status" value="1"/>
</dbReference>
<evidence type="ECO:0000313" key="3">
    <source>
        <dbReference type="EMBL" id="GLX77975.1"/>
    </source>
</evidence>